<keyword evidence="3" id="KW-1185">Reference proteome</keyword>
<evidence type="ECO:0000313" key="2">
    <source>
        <dbReference type="EMBL" id="KAH3794889.1"/>
    </source>
</evidence>
<name>A0A9D4F9J7_DREPO</name>
<comment type="caution">
    <text evidence="2">The sequence shown here is derived from an EMBL/GenBank/DDBJ whole genome shotgun (WGS) entry which is preliminary data.</text>
</comment>
<feature type="compositionally biased region" description="Polar residues" evidence="1">
    <location>
        <begin position="52"/>
        <end position="65"/>
    </location>
</feature>
<proteinExistence type="predicted"/>
<dbReference type="AlphaFoldDB" id="A0A9D4F9J7"/>
<dbReference type="EMBL" id="JAIWYP010000007">
    <property type="protein sequence ID" value="KAH3794889.1"/>
    <property type="molecule type" value="Genomic_DNA"/>
</dbReference>
<feature type="region of interest" description="Disordered" evidence="1">
    <location>
        <begin position="38"/>
        <end position="65"/>
    </location>
</feature>
<reference evidence="2" key="2">
    <citation type="submission" date="2020-11" db="EMBL/GenBank/DDBJ databases">
        <authorList>
            <person name="McCartney M.A."/>
            <person name="Auch B."/>
            <person name="Kono T."/>
            <person name="Mallez S."/>
            <person name="Becker A."/>
            <person name="Gohl D.M."/>
            <person name="Silverstein K.A.T."/>
            <person name="Koren S."/>
            <person name="Bechman K.B."/>
            <person name="Herman A."/>
            <person name="Abrahante J.E."/>
            <person name="Garbe J."/>
        </authorList>
    </citation>
    <scope>NUCLEOTIDE SEQUENCE</scope>
    <source>
        <strain evidence="2">Duluth1</strain>
        <tissue evidence="2">Whole animal</tissue>
    </source>
</reference>
<accession>A0A9D4F9J7</accession>
<organism evidence="2 3">
    <name type="scientific">Dreissena polymorpha</name>
    <name type="common">Zebra mussel</name>
    <name type="synonym">Mytilus polymorpha</name>
    <dbReference type="NCBI Taxonomy" id="45954"/>
    <lineage>
        <taxon>Eukaryota</taxon>
        <taxon>Metazoa</taxon>
        <taxon>Spiralia</taxon>
        <taxon>Lophotrochozoa</taxon>
        <taxon>Mollusca</taxon>
        <taxon>Bivalvia</taxon>
        <taxon>Autobranchia</taxon>
        <taxon>Heteroconchia</taxon>
        <taxon>Euheterodonta</taxon>
        <taxon>Imparidentia</taxon>
        <taxon>Neoheterodontei</taxon>
        <taxon>Myida</taxon>
        <taxon>Dreissenoidea</taxon>
        <taxon>Dreissenidae</taxon>
        <taxon>Dreissena</taxon>
    </lineage>
</organism>
<dbReference type="Proteomes" id="UP000828390">
    <property type="component" value="Unassembled WGS sequence"/>
</dbReference>
<reference evidence="2" key="1">
    <citation type="journal article" date="2019" name="bioRxiv">
        <title>The Genome of the Zebra Mussel, Dreissena polymorpha: A Resource for Invasive Species Research.</title>
        <authorList>
            <person name="McCartney M.A."/>
            <person name="Auch B."/>
            <person name="Kono T."/>
            <person name="Mallez S."/>
            <person name="Zhang Y."/>
            <person name="Obille A."/>
            <person name="Becker A."/>
            <person name="Abrahante J.E."/>
            <person name="Garbe J."/>
            <person name="Badalamenti J.P."/>
            <person name="Herman A."/>
            <person name="Mangelson H."/>
            <person name="Liachko I."/>
            <person name="Sullivan S."/>
            <person name="Sone E.D."/>
            <person name="Koren S."/>
            <person name="Silverstein K.A.T."/>
            <person name="Beckman K.B."/>
            <person name="Gohl D.M."/>
        </authorList>
    </citation>
    <scope>NUCLEOTIDE SEQUENCE</scope>
    <source>
        <strain evidence="2">Duluth1</strain>
        <tissue evidence="2">Whole animal</tissue>
    </source>
</reference>
<gene>
    <name evidence="2" type="ORF">DPMN_148427</name>
</gene>
<protein>
    <submittedName>
        <fullName evidence="2">Uncharacterized protein</fullName>
    </submittedName>
</protein>
<evidence type="ECO:0000256" key="1">
    <source>
        <dbReference type="SAM" id="MobiDB-lite"/>
    </source>
</evidence>
<evidence type="ECO:0000313" key="3">
    <source>
        <dbReference type="Proteomes" id="UP000828390"/>
    </source>
</evidence>
<sequence length="133" mass="15347">MHCTSSAESQTGQGRYFTGGTFLDNTEFLYQHPGDVDSRSLNSEVGSEHIENTTNTEDSSINTQTTSDGISYIRKSYEKRNLSSQSIDIIMASWRKTTQKQYSTYINRRVYFCNKRKIDPFQSSIEYCIDFFL</sequence>